<reference evidence="7" key="1">
    <citation type="journal article" date="2012" name="Nature">
        <title>The tomato genome sequence provides insights into fleshy fruit evolution.</title>
        <authorList>
            <consortium name="Tomato Genome Consortium"/>
        </authorList>
    </citation>
    <scope>NUCLEOTIDE SEQUENCE [LARGE SCALE GENOMIC DNA]</scope>
    <source>
        <strain evidence="7">cv. Heinz 1706</strain>
    </source>
</reference>
<proteinExistence type="predicted"/>
<dbReference type="GO" id="GO:0000978">
    <property type="term" value="F:RNA polymerase II cis-regulatory region sequence-specific DNA binding"/>
    <property type="evidence" value="ECO:0000318"/>
    <property type="project" value="GO_Central"/>
</dbReference>
<keyword evidence="3" id="KW-0238">DNA-binding</keyword>
<keyword evidence="2" id="KW-0805">Transcription regulation</keyword>
<reference evidence="7" key="2">
    <citation type="submission" date="2019-01" db="UniProtKB">
        <authorList>
            <consortium name="EnsemblPlants"/>
        </authorList>
    </citation>
    <scope>IDENTIFICATION</scope>
    <source>
        <strain evidence="7">cv. Heinz 1706</strain>
    </source>
</reference>
<evidence type="ECO:0000256" key="5">
    <source>
        <dbReference type="ARBA" id="ARBA00023242"/>
    </source>
</evidence>
<dbReference type="Gramene" id="Solyc06g048380.2.1">
    <property type="protein sequence ID" value="Solyc06g048380.2.1"/>
    <property type="gene ID" value="Solyc06g048380.2"/>
</dbReference>
<protein>
    <recommendedName>
        <fullName evidence="6">MADS-box domain-containing protein</fullName>
    </recommendedName>
</protein>
<dbReference type="GO" id="GO:0005634">
    <property type="term" value="C:nucleus"/>
    <property type="evidence" value="ECO:0007669"/>
    <property type="project" value="UniProtKB-SubCell"/>
</dbReference>
<feature type="domain" description="MADS-box" evidence="6">
    <location>
        <begin position="1"/>
        <end position="61"/>
    </location>
</feature>
<accession>A0A3Q7GS71</accession>
<evidence type="ECO:0000256" key="1">
    <source>
        <dbReference type="ARBA" id="ARBA00004123"/>
    </source>
</evidence>
<dbReference type="Proteomes" id="UP000004994">
    <property type="component" value="Chromosome 6"/>
</dbReference>
<dbReference type="Gene3D" id="3.40.1810.10">
    <property type="entry name" value="Transcription factor, MADS-box"/>
    <property type="match status" value="1"/>
</dbReference>
<sequence>MDRNKIMIKIIEDPISRQQFYSKCKDSIVKKSNELGLLCDTNIALLMVSPNGEVTSCSGGESSYEPQAENINTVEEADAYEQYLLGAIGRIQLSKAKFLDNQEFLKRNENVAVRHFLMVSYLKEYSTVFRTSSM</sequence>
<dbReference type="SUPFAM" id="SSF55455">
    <property type="entry name" value="SRF-like"/>
    <property type="match status" value="1"/>
</dbReference>
<dbReference type="InterPro" id="IPR002100">
    <property type="entry name" value="TF_MADSbox"/>
</dbReference>
<dbReference type="EnsemblPlants" id="Solyc06g048380.2.1">
    <property type="protein sequence ID" value="Solyc06g048380.2.1"/>
    <property type="gene ID" value="Solyc06g048380.2"/>
</dbReference>
<dbReference type="PROSITE" id="PS50066">
    <property type="entry name" value="MADS_BOX_2"/>
    <property type="match status" value="1"/>
</dbReference>
<dbReference type="SMART" id="SM00432">
    <property type="entry name" value="MADS"/>
    <property type="match status" value="1"/>
</dbReference>
<evidence type="ECO:0000313" key="8">
    <source>
        <dbReference type="Proteomes" id="UP000004994"/>
    </source>
</evidence>
<evidence type="ECO:0000256" key="2">
    <source>
        <dbReference type="ARBA" id="ARBA00023015"/>
    </source>
</evidence>
<dbReference type="AlphaFoldDB" id="A0A3Q7GS71"/>
<evidence type="ECO:0000256" key="3">
    <source>
        <dbReference type="ARBA" id="ARBA00023125"/>
    </source>
</evidence>
<comment type="subcellular location">
    <subcellularLocation>
        <location evidence="1">Nucleus</location>
    </subcellularLocation>
</comment>
<dbReference type="GO" id="GO:0000981">
    <property type="term" value="F:DNA-binding transcription factor activity, RNA polymerase II-specific"/>
    <property type="evidence" value="ECO:0000318"/>
    <property type="project" value="GO_Central"/>
</dbReference>
<dbReference type="InterPro" id="IPR036879">
    <property type="entry name" value="TF_MADSbox_sf"/>
</dbReference>
<evidence type="ECO:0000259" key="6">
    <source>
        <dbReference type="PROSITE" id="PS50066"/>
    </source>
</evidence>
<dbReference type="InParanoid" id="A0A3Q7GS71"/>
<dbReference type="InterPro" id="IPR050142">
    <property type="entry name" value="MADS-box/MEF2_TF"/>
</dbReference>
<dbReference type="Pfam" id="PF00319">
    <property type="entry name" value="SRF-TF"/>
    <property type="match status" value="1"/>
</dbReference>
<keyword evidence="5" id="KW-0539">Nucleus</keyword>
<dbReference type="GO" id="GO:0006357">
    <property type="term" value="P:regulation of transcription by RNA polymerase II"/>
    <property type="evidence" value="ECO:0000318"/>
    <property type="project" value="GO_Central"/>
</dbReference>
<dbReference type="PRINTS" id="PR00404">
    <property type="entry name" value="MADSDOMAIN"/>
</dbReference>
<name>A0A3Q7GS71_SOLLC</name>
<dbReference type="GO" id="GO:0046983">
    <property type="term" value="F:protein dimerization activity"/>
    <property type="evidence" value="ECO:0007669"/>
    <property type="project" value="InterPro"/>
</dbReference>
<organism evidence="7">
    <name type="scientific">Solanum lycopersicum</name>
    <name type="common">Tomato</name>
    <name type="synonym">Lycopersicon esculentum</name>
    <dbReference type="NCBI Taxonomy" id="4081"/>
    <lineage>
        <taxon>Eukaryota</taxon>
        <taxon>Viridiplantae</taxon>
        <taxon>Streptophyta</taxon>
        <taxon>Embryophyta</taxon>
        <taxon>Tracheophyta</taxon>
        <taxon>Spermatophyta</taxon>
        <taxon>Magnoliopsida</taxon>
        <taxon>eudicotyledons</taxon>
        <taxon>Gunneridae</taxon>
        <taxon>Pentapetalae</taxon>
        <taxon>asterids</taxon>
        <taxon>lamiids</taxon>
        <taxon>Solanales</taxon>
        <taxon>Solanaceae</taxon>
        <taxon>Solanoideae</taxon>
        <taxon>Solaneae</taxon>
        <taxon>Solanum</taxon>
        <taxon>Solanum subgen. Lycopersicon</taxon>
    </lineage>
</organism>
<keyword evidence="4" id="KW-0804">Transcription</keyword>
<dbReference type="PANTHER" id="PTHR48019">
    <property type="entry name" value="SERUM RESPONSE FACTOR HOMOLOG"/>
    <property type="match status" value="1"/>
</dbReference>
<evidence type="ECO:0000313" key="7">
    <source>
        <dbReference type="EnsemblPlants" id="Solyc06g048380.2.1"/>
    </source>
</evidence>
<keyword evidence="8" id="KW-1185">Reference proteome</keyword>
<evidence type="ECO:0000256" key="4">
    <source>
        <dbReference type="ARBA" id="ARBA00023163"/>
    </source>
</evidence>